<comment type="subcellular location">
    <subcellularLocation>
        <location evidence="1">Membrane</location>
        <topology evidence="1">Lipid-anchor</topology>
    </subcellularLocation>
</comment>
<evidence type="ECO:0000256" key="6">
    <source>
        <dbReference type="ARBA" id="ARBA00023139"/>
    </source>
</evidence>
<comment type="similarity">
    <text evidence="2">Belongs to the GerABKC lipoprotein family.</text>
</comment>
<dbReference type="RefSeq" id="WP_310502822.1">
    <property type="nucleotide sequence ID" value="NZ_JAVDSB010000031.1"/>
</dbReference>
<organism evidence="10 11">
    <name type="scientific">Paenibacillus qinlingensis</name>
    <dbReference type="NCBI Taxonomy" id="1837343"/>
    <lineage>
        <taxon>Bacteria</taxon>
        <taxon>Bacillati</taxon>
        <taxon>Bacillota</taxon>
        <taxon>Bacilli</taxon>
        <taxon>Bacillales</taxon>
        <taxon>Paenibacillaceae</taxon>
        <taxon>Paenibacillus</taxon>
    </lineage>
</organism>
<dbReference type="PROSITE" id="PS51257">
    <property type="entry name" value="PROKAR_LIPOPROTEIN"/>
    <property type="match status" value="1"/>
</dbReference>
<keyword evidence="3" id="KW-0309">Germination</keyword>
<dbReference type="Pfam" id="PF05504">
    <property type="entry name" value="Spore_GerAC"/>
    <property type="match status" value="1"/>
</dbReference>
<comment type="caution">
    <text evidence="10">The sequence shown here is derived from an EMBL/GenBank/DDBJ whole genome shotgun (WGS) entry which is preliminary data.</text>
</comment>
<evidence type="ECO:0000256" key="5">
    <source>
        <dbReference type="ARBA" id="ARBA00023136"/>
    </source>
</evidence>
<dbReference type="InterPro" id="IPR038501">
    <property type="entry name" value="Spore_GerAC_C_sf"/>
</dbReference>
<evidence type="ECO:0000256" key="2">
    <source>
        <dbReference type="ARBA" id="ARBA00007886"/>
    </source>
</evidence>
<dbReference type="InterPro" id="IPR046953">
    <property type="entry name" value="Spore_GerAC-like_C"/>
</dbReference>
<evidence type="ECO:0000256" key="1">
    <source>
        <dbReference type="ARBA" id="ARBA00004635"/>
    </source>
</evidence>
<evidence type="ECO:0000256" key="3">
    <source>
        <dbReference type="ARBA" id="ARBA00022544"/>
    </source>
</evidence>
<feature type="domain" description="Spore germination GerAC-like C-terminal" evidence="8">
    <location>
        <begin position="217"/>
        <end position="381"/>
    </location>
</feature>
<feature type="domain" description="Spore germination protein N-terminal" evidence="9">
    <location>
        <begin position="23"/>
        <end position="192"/>
    </location>
</feature>
<evidence type="ECO:0000313" key="11">
    <source>
        <dbReference type="Proteomes" id="UP001267290"/>
    </source>
</evidence>
<sequence>MRLRNTLVASVIASLVVITGCWDRKEVKDLAIVTASGLDYNEDGSLTQSIQIAIPTPLQSSGSSGDPKSFFVISAKGKTLADTRQKLQQKIHLKLYYSHRRVIIIGEEMARHGLDQVFDSFEREMDMRMRNTVFVTKGETANKLLNYPVALESIPADQFQDMHNQPSGRATTVMNFNATASTEGIEPVMGAFEVIHNQASTGSSPPSSTEPHIKLYGVGIFKNLKLVGFFNDEETRALNWVTTNMSNSFITVYVPQGEGNVSVEVLSSIHKLKPEIKGNTITMHVSIESNCELIENGTKLDFSQPNHIELLNTLLSSQLIETIEKTVKKSQQQYKADIFGFGQNIHVTQPQEWKRLSSSWTTVFPTINVTIHPKITVIGTGYTKIPIYRNEKTGDVE</sequence>
<evidence type="ECO:0000256" key="4">
    <source>
        <dbReference type="ARBA" id="ARBA00022729"/>
    </source>
</evidence>
<dbReference type="PANTHER" id="PTHR35789">
    <property type="entry name" value="SPORE GERMINATION PROTEIN B3"/>
    <property type="match status" value="1"/>
</dbReference>
<dbReference type="NCBIfam" id="TIGR02887">
    <property type="entry name" value="spore_ger_x_C"/>
    <property type="match status" value="1"/>
</dbReference>
<evidence type="ECO:0000256" key="7">
    <source>
        <dbReference type="ARBA" id="ARBA00023288"/>
    </source>
</evidence>
<evidence type="ECO:0000313" key="10">
    <source>
        <dbReference type="EMBL" id="MDR6555510.1"/>
    </source>
</evidence>
<name>A0ABU1P6Y5_9BACL</name>
<keyword evidence="4" id="KW-0732">Signal</keyword>
<keyword evidence="5" id="KW-0472">Membrane</keyword>
<keyword evidence="11" id="KW-1185">Reference proteome</keyword>
<protein>
    <submittedName>
        <fullName evidence="10">Spore germination protein KC</fullName>
    </submittedName>
</protein>
<dbReference type="Proteomes" id="UP001267290">
    <property type="component" value="Unassembled WGS sequence"/>
</dbReference>
<evidence type="ECO:0000259" key="9">
    <source>
        <dbReference type="Pfam" id="PF25198"/>
    </source>
</evidence>
<dbReference type="Pfam" id="PF25198">
    <property type="entry name" value="Spore_GerAC_N"/>
    <property type="match status" value="1"/>
</dbReference>
<keyword evidence="6" id="KW-0564">Palmitate</keyword>
<accession>A0ABU1P6Y5</accession>
<dbReference type="EMBL" id="JAVDSB010000031">
    <property type="protein sequence ID" value="MDR6555510.1"/>
    <property type="molecule type" value="Genomic_DNA"/>
</dbReference>
<reference evidence="10 11" key="1">
    <citation type="submission" date="2023-07" db="EMBL/GenBank/DDBJ databases">
        <title>Sorghum-associated microbial communities from plants grown in Nebraska, USA.</title>
        <authorList>
            <person name="Schachtman D."/>
        </authorList>
    </citation>
    <scope>NUCLEOTIDE SEQUENCE [LARGE SCALE GENOMIC DNA]</scope>
    <source>
        <strain evidence="10 11">CC258</strain>
    </source>
</reference>
<proteinExistence type="inferred from homology"/>
<dbReference type="Gene3D" id="6.20.190.10">
    <property type="entry name" value="Nutrient germinant receptor protein C, domain 1"/>
    <property type="match status" value="1"/>
</dbReference>
<gene>
    <name evidence="10" type="ORF">J2736_006772</name>
</gene>
<dbReference type="PANTHER" id="PTHR35789:SF1">
    <property type="entry name" value="SPORE GERMINATION PROTEIN B3"/>
    <property type="match status" value="1"/>
</dbReference>
<dbReference type="Gene3D" id="3.30.300.210">
    <property type="entry name" value="Nutrient germinant receptor protein C, domain 3"/>
    <property type="match status" value="1"/>
</dbReference>
<dbReference type="InterPro" id="IPR057336">
    <property type="entry name" value="GerAC_N"/>
</dbReference>
<evidence type="ECO:0000259" key="8">
    <source>
        <dbReference type="Pfam" id="PF05504"/>
    </source>
</evidence>
<keyword evidence="7" id="KW-0449">Lipoprotein</keyword>
<dbReference type="InterPro" id="IPR008844">
    <property type="entry name" value="Spore_GerAC-like"/>
</dbReference>